<keyword evidence="6" id="KW-1185">Reference proteome</keyword>
<keyword evidence="2" id="KW-0489">Methyltransferase</keyword>
<evidence type="ECO:0000256" key="3">
    <source>
        <dbReference type="ARBA" id="ARBA00022679"/>
    </source>
</evidence>
<keyword evidence="3" id="KW-0808">Transferase</keyword>
<accession>A0A162V1R4</accession>
<dbReference type="InterPro" id="IPR051419">
    <property type="entry name" value="Lys/N-term_MeTrsfase_sf"/>
</dbReference>
<sequence length="217" mass="24809">MSVGTVKAVPFHEKSYWEGRFEQENHFEWLLSWDALKPLVESYLDPNEPILHIGCGNSRLAFHLADDGYPHVINVDYAENVIQQMKAETSPKYDRIEWYAGDCLNNLLFLLNQHDLHDGFSVVIDKSLCDTIACGDDDEQTSQQKLAHQVGSLVRIGGVWLCVSFSSQREHVWDQPSGMGWKWKREHAIPVPVNHPNSLPGAPEIFHYLYINRKVPA</sequence>
<dbReference type="GO" id="GO:0008168">
    <property type="term" value="F:methyltransferase activity"/>
    <property type="evidence" value="ECO:0007669"/>
    <property type="project" value="UniProtKB-KW"/>
</dbReference>
<evidence type="ECO:0000313" key="5">
    <source>
        <dbReference type="EMBL" id="OAD79413.1"/>
    </source>
</evidence>
<dbReference type="GO" id="GO:0032259">
    <property type="term" value="P:methylation"/>
    <property type="evidence" value="ECO:0007669"/>
    <property type="project" value="UniProtKB-KW"/>
</dbReference>
<dbReference type="PANTHER" id="PTHR12176">
    <property type="entry name" value="SAM-DEPENDENT METHYLTRANSFERASE SUPERFAMILY PROTEIN"/>
    <property type="match status" value="1"/>
</dbReference>
<dbReference type="GeneID" id="28995540"/>
<comment type="similarity">
    <text evidence="1">Belongs to the methyltransferase superfamily.</text>
</comment>
<dbReference type="EMBL" id="KV440972">
    <property type="protein sequence ID" value="OAD79413.1"/>
    <property type="molecule type" value="Genomic_DNA"/>
</dbReference>
<dbReference type="SUPFAM" id="SSF53335">
    <property type="entry name" value="S-adenosyl-L-methionine-dependent methyltransferases"/>
    <property type="match status" value="1"/>
</dbReference>
<feature type="domain" description="Methyltransferase" evidence="4">
    <location>
        <begin position="45"/>
        <end position="168"/>
    </location>
</feature>
<dbReference type="Pfam" id="PF13847">
    <property type="entry name" value="Methyltransf_31"/>
    <property type="match status" value="1"/>
</dbReference>
<dbReference type="VEuPathDB" id="FungiDB:PHYBLDRAFT_162485"/>
<dbReference type="InParanoid" id="A0A162V1R4"/>
<evidence type="ECO:0000256" key="1">
    <source>
        <dbReference type="ARBA" id="ARBA00008361"/>
    </source>
</evidence>
<reference evidence="6" key="1">
    <citation type="submission" date="2015-06" db="EMBL/GenBank/DDBJ databases">
        <title>Expansion of signal transduction pathways in fungi by whole-genome duplication.</title>
        <authorList>
            <consortium name="DOE Joint Genome Institute"/>
            <person name="Corrochano L.M."/>
            <person name="Kuo A."/>
            <person name="Marcet-Houben M."/>
            <person name="Polaino S."/>
            <person name="Salamov A."/>
            <person name="Villalobos J.M."/>
            <person name="Alvarez M.I."/>
            <person name="Avalos J."/>
            <person name="Benito E.P."/>
            <person name="Benoit I."/>
            <person name="Burger G."/>
            <person name="Camino L.P."/>
            <person name="Canovas D."/>
            <person name="Cerda-Olmedo E."/>
            <person name="Cheng J.-F."/>
            <person name="Dominguez A."/>
            <person name="Elias M."/>
            <person name="Eslava A.P."/>
            <person name="Glaser F."/>
            <person name="Grimwood J."/>
            <person name="Gutierrez G."/>
            <person name="Heitman J."/>
            <person name="Henrissat B."/>
            <person name="Iturriaga E.A."/>
            <person name="Lang B.F."/>
            <person name="Lavin J.L."/>
            <person name="Lee S."/>
            <person name="Li W."/>
            <person name="Lindquist E."/>
            <person name="Lopez-Garcia S."/>
            <person name="Luque E.M."/>
            <person name="Marcos A.T."/>
            <person name="Martin J."/>
            <person name="McCluskey K."/>
            <person name="Medina H.R."/>
            <person name="Miralles-Duran A."/>
            <person name="Miyazaki A."/>
            <person name="Munoz-Torres E."/>
            <person name="Oguiza J.A."/>
            <person name="Ohm R."/>
            <person name="Olmedo M."/>
            <person name="Orejas M."/>
            <person name="Ortiz-Castellanos L."/>
            <person name="Pisabarro A.G."/>
            <person name="Rodriguez-Romero J."/>
            <person name="Ruiz-Herrera J."/>
            <person name="Ruiz-Vazquez R."/>
            <person name="Sanz C."/>
            <person name="Schackwitz W."/>
            <person name="Schmutz J."/>
            <person name="Shahriari M."/>
            <person name="Shelest E."/>
            <person name="Silva-Franco F."/>
            <person name="Soanes D."/>
            <person name="Syed K."/>
            <person name="Tagua V.G."/>
            <person name="Talbot N.J."/>
            <person name="Thon M."/>
            <person name="De vries R.P."/>
            <person name="Wiebenga A."/>
            <person name="Yadav J.S."/>
            <person name="Braun E.L."/>
            <person name="Baker S."/>
            <person name="Garre V."/>
            <person name="Horwitz B."/>
            <person name="Torres-Martinez S."/>
            <person name="Idnurm A."/>
            <person name="Herrera-Estrella A."/>
            <person name="Gabaldon T."/>
            <person name="Grigoriev I.V."/>
        </authorList>
    </citation>
    <scope>NUCLEOTIDE SEQUENCE [LARGE SCALE GENOMIC DNA]</scope>
    <source>
        <strain evidence="6">NRRL 1555(-)</strain>
    </source>
</reference>
<dbReference type="OrthoDB" id="411785at2759"/>
<dbReference type="STRING" id="763407.A0A162V1R4"/>
<evidence type="ECO:0000256" key="2">
    <source>
        <dbReference type="ARBA" id="ARBA00022603"/>
    </source>
</evidence>
<dbReference type="Gene3D" id="3.40.50.150">
    <property type="entry name" value="Vaccinia Virus protein VP39"/>
    <property type="match status" value="1"/>
</dbReference>
<dbReference type="Proteomes" id="UP000077315">
    <property type="component" value="Unassembled WGS sequence"/>
</dbReference>
<protein>
    <recommendedName>
        <fullName evidence="4">Methyltransferase domain-containing protein</fullName>
    </recommendedName>
</protein>
<dbReference type="InterPro" id="IPR029063">
    <property type="entry name" value="SAM-dependent_MTases_sf"/>
</dbReference>
<name>A0A162V1R4_PHYB8</name>
<gene>
    <name evidence="5" type="ORF">PHYBLDRAFT_162485</name>
</gene>
<proteinExistence type="inferred from homology"/>
<evidence type="ECO:0000259" key="4">
    <source>
        <dbReference type="Pfam" id="PF13847"/>
    </source>
</evidence>
<dbReference type="InterPro" id="IPR025714">
    <property type="entry name" value="Methyltranfer_dom"/>
</dbReference>
<dbReference type="CDD" id="cd02440">
    <property type="entry name" value="AdoMet_MTases"/>
    <property type="match status" value="1"/>
</dbReference>
<organism evidence="5 6">
    <name type="scientific">Phycomyces blakesleeanus (strain ATCC 8743b / DSM 1359 / FGSC 10004 / NBRC 33097 / NRRL 1555)</name>
    <dbReference type="NCBI Taxonomy" id="763407"/>
    <lineage>
        <taxon>Eukaryota</taxon>
        <taxon>Fungi</taxon>
        <taxon>Fungi incertae sedis</taxon>
        <taxon>Mucoromycota</taxon>
        <taxon>Mucoromycotina</taxon>
        <taxon>Mucoromycetes</taxon>
        <taxon>Mucorales</taxon>
        <taxon>Phycomycetaceae</taxon>
        <taxon>Phycomyces</taxon>
    </lineage>
</organism>
<evidence type="ECO:0000313" key="6">
    <source>
        <dbReference type="Proteomes" id="UP000077315"/>
    </source>
</evidence>
<dbReference type="AlphaFoldDB" id="A0A162V1R4"/>
<dbReference type="RefSeq" id="XP_018297453.1">
    <property type="nucleotide sequence ID" value="XM_018434634.1"/>
</dbReference>